<feature type="transmembrane region" description="Helical" evidence="6">
    <location>
        <begin position="241"/>
        <end position="274"/>
    </location>
</feature>
<evidence type="ECO:0000256" key="3">
    <source>
        <dbReference type="ARBA" id="ARBA00022692"/>
    </source>
</evidence>
<keyword evidence="8" id="KW-1185">Reference proteome</keyword>
<feature type="transmembrane region" description="Helical" evidence="6">
    <location>
        <begin position="104"/>
        <end position="122"/>
    </location>
</feature>
<dbReference type="EMBL" id="FRCB01000004">
    <property type="protein sequence ID" value="SHM05394.1"/>
    <property type="molecule type" value="Genomic_DNA"/>
</dbReference>
<dbReference type="AlphaFoldDB" id="A0A1M7FMX4"/>
<dbReference type="Pfam" id="PF02653">
    <property type="entry name" value="BPD_transp_2"/>
    <property type="match status" value="1"/>
</dbReference>
<accession>A0A1M7FMX4</accession>
<dbReference type="GO" id="GO:0005886">
    <property type="term" value="C:plasma membrane"/>
    <property type="evidence" value="ECO:0007669"/>
    <property type="project" value="UniProtKB-SubCell"/>
</dbReference>
<evidence type="ECO:0000313" key="8">
    <source>
        <dbReference type="Proteomes" id="UP000322545"/>
    </source>
</evidence>
<name>A0A1M7FMX4_9RHOB</name>
<feature type="transmembrane region" description="Helical" evidence="6">
    <location>
        <begin position="28"/>
        <end position="45"/>
    </location>
</feature>
<proteinExistence type="predicted"/>
<keyword evidence="2" id="KW-1003">Cell membrane</keyword>
<evidence type="ECO:0000256" key="6">
    <source>
        <dbReference type="SAM" id="Phobius"/>
    </source>
</evidence>
<dbReference type="GO" id="GO:0015658">
    <property type="term" value="F:branched-chain amino acid transmembrane transporter activity"/>
    <property type="evidence" value="ECO:0007669"/>
    <property type="project" value="InterPro"/>
</dbReference>
<evidence type="ECO:0000313" key="7">
    <source>
        <dbReference type="EMBL" id="SHM05394.1"/>
    </source>
</evidence>
<comment type="subcellular location">
    <subcellularLocation>
        <location evidence="1">Cell membrane</location>
        <topology evidence="1">Multi-pass membrane protein</topology>
    </subcellularLocation>
</comment>
<evidence type="ECO:0000256" key="2">
    <source>
        <dbReference type="ARBA" id="ARBA00022475"/>
    </source>
</evidence>
<dbReference type="InterPro" id="IPR043428">
    <property type="entry name" value="LivM-like"/>
</dbReference>
<feature type="transmembrane region" description="Helical" evidence="6">
    <location>
        <begin position="159"/>
        <end position="177"/>
    </location>
</feature>
<dbReference type="PANTHER" id="PTHR30482">
    <property type="entry name" value="HIGH-AFFINITY BRANCHED-CHAIN AMINO ACID TRANSPORT SYSTEM PERMEASE"/>
    <property type="match status" value="1"/>
</dbReference>
<sequence>MRRLVIILLAACALLALPHGLSFSQQEILVFLTINILLVSSYRLLTLTGEWSLAHVVIMGVGAYASALYSKELGVWVPVSILLGGATAALLAVLLSFPLFRMKGFYFLIGSFAAGEIIRLLWKRFRDPFGGPKGIKGIEPMPDFSIGIYDFDFFEPVSYYYLSALVVAVCLWVLWRIERSPVGLTFHAVHWQDKLAEASGVNLRAYRTLAFAIASGFAGIGGGLMAHYVGTINPNSFDVDLMVYVLTWAIVGGTGTFYGPILGCVVLTVLNEIVLRELGFEQMRPLIYGLIMILSILFLPKGLESIVQHLTTRGRGKGVEEQRAAE</sequence>
<dbReference type="InterPro" id="IPR001851">
    <property type="entry name" value="ABC_transp_permease"/>
</dbReference>
<dbReference type="Proteomes" id="UP000322545">
    <property type="component" value="Unassembled WGS sequence"/>
</dbReference>
<gene>
    <name evidence="7" type="ORF">SAMN05443432_104260</name>
</gene>
<protein>
    <submittedName>
        <fullName evidence="7">Amino acid/amide ABC transporter membrane protein 2, HAAT family</fullName>
    </submittedName>
</protein>
<keyword evidence="5 6" id="KW-0472">Membrane</keyword>
<reference evidence="7 8" key="1">
    <citation type="submission" date="2016-11" db="EMBL/GenBank/DDBJ databases">
        <authorList>
            <person name="Varghese N."/>
            <person name="Submissions S."/>
        </authorList>
    </citation>
    <scope>NUCLEOTIDE SEQUENCE [LARGE SCALE GENOMIC DNA]</scope>
    <source>
        <strain evidence="7 8">DSM 28249</strain>
    </source>
</reference>
<organism evidence="7 8">
    <name type="scientific">Roseovarius litoreus</name>
    <dbReference type="NCBI Taxonomy" id="1155722"/>
    <lineage>
        <taxon>Bacteria</taxon>
        <taxon>Pseudomonadati</taxon>
        <taxon>Pseudomonadota</taxon>
        <taxon>Alphaproteobacteria</taxon>
        <taxon>Rhodobacterales</taxon>
        <taxon>Roseobacteraceae</taxon>
        <taxon>Roseovarius</taxon>
    </lineage>
</organism>
<feature type="transmembrane region" description="Helical" evidence="6">
    <location>
        <begin position="209"/>
        <end position="229"/>
    </location>
</feature>
<evidence type="ECO:0000256" key="1">
    <source>
        <dbReference type="ARBA" id="ARBA00004651"/>
    </source>
</evidence>
<evidence type="ECO:0000256" key="4">
    <source>
        <dbReference type="ARBA" id="ARBA00022989"/>
    </source>
</evidence>
<dbReference type="CDD" id="cd06581">
    <property type="entry name" value="TM_PBP1_LivM_like"/>
    <property type="match status" value="1"/>
</dbReference>
<dbReference type="PANTHER" id="PTHR30482:SF10">
    <property type="entry name" value="HIGH-AFFINITY BRANCHED-CHAIN AMINO ACID TRANSPORT PROTEIN BRAE"/>
    <property type="match status" value="1"/>
</dbReference>
<feature type="transmembrane region" description="Helical" evidence="6">
    <location>
        <begin position="52"/>
        <end position="69"/>
    </location>
</feature>
<keyword evidence="4 6" id="KW-1133">Transmembrane helix</keyword>
<keyword evidence="3 6" id="KW-0812">Transmembrane</keyword>
<dbReference type="RefSeq" id="WP_223228376.1">
    <property type="nucleotide sequence ID" value="NZ_FRCB01000004.1"/>
</dbReference>
<feature type="transmembrane region" description="Helical" evidence="6">
    <location>
        <begin position="286"/>
        <end position="303"/>
    </location>
</feature>
<feature type="transmembrane region" description="Helical" evidence="6">
    <location>
        <begin position="75"/>
        <end position="97"/>
    </location>
</feature>
<evidence type="ECO:0000256" key="5">
    <source>
        <dbReference type="ARBA" id="ARBA00023136"/>
    </source>
</evidence>